<dbReference type="InterPro" id="IPR050250">
    <property type="entry name" value="Macrolide_Exporter_MacB"/>
</dbReference>
<feature type="transmembrane region" description="Helical" evidence="7">
    <location>
        <begin position="374"/>
        <end position="393"/>
    </location>
</feature>
<evidence type="ECO:0000259" key="8">
    <source>
        <dbReference type="Pfam" id="PF02687"/>
    </source>
</evidence>
<evidence type="ECO:0000259" key="9">
    <source>
        <dbReference type="Pfam" id="PF12704"/>
    </source>
</evidence>
<name>A0A1L3EP18_9GAMM</name>
<feature type="domain" description="MacB-like periplasmic core" evidence="9">
    <location>
        <begin position="43"/>
        <end position="242"/>
    </location>
</feature>
<dbReference type="PANTHER" id="PTHR30572">
    <property type="entry name" value="MEMBRANE COMPONENT OF TRANSPORTER-RELATED"/>
    <property type="match status" value="1"/>
</dbReference>
<dbReference type="Pfam" id="PF02687">
    <property type="entry name" value="FtsX"/>
    <property type="match status" value="1"/>
</dbReference>
<dbReference type="GO" id="GO:0022857">
    <property type="term" value="F:transmembrane transporter activity"/>
    <property type="evidence" value="ECO:0007669"/>
    <property type="project" value="TreeGrafter"/>
</dbReference>
<evidence type="ECO:0000256" key="3">
    <source>
        <dbReference type="ARBA" id="ARBA00022692"/>
    </source>
</evidence>
<sequence>MPPFRPILAALRYHKAGAILIALQVALTLAVICNAIFVIEQRLQRLSRDTGIAESELMVVNNKWVAPAAELPARQAADVAMLRALPGVADAYATNAYPLIGGAWQSGVRLDPTSKHFVSEGASIYFVDDHALNTLGVKIAEGRNFRSDEIGTLVPNGSPDAPSIIITRALAKRAFPEGHALGKAFYIGNSDSRPSTIIGIVEHVQTPQTDSGDDIYWEDSIFVPMHLTGSGAFFVVRAQPGQLNALLRSVPEALKALSARRVIPQPHGVMPFSQVRQIAYRSDRGLAWMLAGICVTLLVVTAAGIVGLTSFWVGQRRRQIGIRRALGATRRDILVYFLTENGLISMAGALAGVVLAFGLNAWMMRAFETSRLSLLYVGAGAVILLLLGQLAVLSPARRASRVPPVEATRTI</sequence>
<dbReference type="RefSeq" id="WP_046981643.1">
    <property type="nucleotide sequence ID" value="NZ_CP017480.1"/>
</dbReference>
<keyword evidence="2" id="KW-1003">Cell membrane</keyword>
<gene>
    <name evidence="10" type="ORF">BJI69_01530</name>
</gene>
<keyword evidence="4 7" id="KW-1133">Transmembrane helix</keyword>
<dbReference type="InterPro" id="IPR003838">
    <property type="entry name" value="ABC3_permease_C"/>
</dbReference>
<evidence type="ECO:0000256" key="4">
    <source>
        <dbReference type="ARBA" id="ARBA00022989"/>
    </source>
</evidence>
<evidence type="ECO:0000256" key="6">
    <source>
        <dbReference type="ARBA" id="ARBA00038076"/>
    </source>
</evidence>
<dbReference type="KEGG" id="lrz:BJI69_01530"/>
<accession>A0A1L3EP18</accession>
<keyword evidence="11" id="KW-1185">Reference proteome</keyword>
<reference evidence="11" key="1">
    <citation type="submission" date="2016-09" db="EMBL/GenBank/DDBJ databases">
        <authorList>
            <person name="Lysoe E."/>
        </authorList>
    </citation>
    <scope>NUCLEOTIDE SEQUENCE [LARGE SCALE GENOMIC DNA]</scope>
    <source>
        <strain evidence="11">LJ96T</strain>
    </source>
</reference>
<comment type="similarity">
    <text evidence="6">Belongs to the ABC-4 integral membrane protein family.</text>
</comment>
<dbReference type="AlphaFoldDB" id="A0A1L3EP18"/>
<evidence type="ECO:0000256" key="5">
    <source>
        <dbReference type="ARBA" id="ARBA00023136"/>
    </source>
</evidence>
<evidence type="ECO:0000256" key="1">
    <source>
        <dbReference type="ARBA" id="ARBA00004651"/>
    </source>
</evidence>
<dbReference type="Pfam" id="PF12704">
    <property type="entry name" value="MacB_PCD"/>
    <property type="match status" value="1"/>
</dbReference>
<dbReference type="InterPro" id="IPR025857">
    <property type="entry name" value="MacB_PCD"/>
</dbReference>
<dbReference type="GO" id="GO:0005886">
    <property type="term" value="C:plasma membrane"/>
    <property type="evidence" value="ECO:0007669"/>
    <property type="project" value="UniProtKB-SubCell"/>
</dbReference>
<keyword evidence="5 7" id="KW-0472">Membrane</keyword>
<feature type="domain" description="ABC3 transporter permease C-terminal" evidence="8">
    <location>
        <begin position="295"/>
        <end position="404"/>
    </location>
</feature>
<evidence type="ECO:0000256" key="7">
    <source>
        <dbReference type="SAM" id="Phobius"/>
    </source>
</evidence>
<dbReference type="OrthoDB" id="9770036at2"/>
<feature type="transmembrane region" description="Helical" evidence="7">
    <location>
        <begin position="334"/>
        <end position="362"/>
    </location>
</feature>
<dbReference type="PANTHER" id="PTHR30572:SF4">
    <property type="entry name" value="ABC TRANSPORTER PERMEASE YTRF"/>
    <property type="match status" value="1"/>
</dbReference>
<dbReference type="STRING" id="1440763.BJI69_01530"/>
<dbReference type="Proteomes" id="UP000182987">
    <property type="component" value="Chromosome"/>
</dbReference>
<evidence type="ECO:0000313" key="11">
    <source>
        <dbReference type="Proteomes" id="UP000182987"/>
    </source>
</evidence>
<keyword evidence="3 7" id="KW-0812">Transmembrane</keyword>
<feature type="transmembrane region" description="Helical" evidence="7">
    <location>
        <begin position="286"/>
        <end position="313"/>
    </location>
</feature>
<evidence type="ECO:0000256" key="2">
    <source>
        <dbReference type="ARBA" id="ARBA00022475"/>
    </source>
</evidence>
<organism evidence="10 11">
    <name type="scientific">Luteibacter rhizovicinus DSM 16549</name>
    <dbReference type="NCBI Taxonomy" id="1440763"/>
    <lineage>
        <taxon>Bacteria</taxon>
        <taxon>Pseudomonadati</taxon>
        <taxon>Pseudomonadota</taxon>
        <taxon>Gammaproteobacteria</taxon>
        <taxon>Lysobacterales</taxon>
        <taxon>Rhodanobacteraceae</taxon>
        <taxon>Luteibacter</taxon>
    </lineage>
</organism>
<dbReference type="EMBL" id="CP017480">
    <property type="protein sequence ID" value="APG02717.1"/>
    <property type="molecule type" value="Genomic_DNA"/>
</dbReference>
<protein>
    <submittedName>
        <fullName evidence="10">Peptide ABC transporter permease</fullName>
    </submittedName>
</protein>
<proteinExistence type="inferred from homology"/>
<evidence type="ECO:0000313" key="10">
    <source>
        <dbReference type="EMBL" id="APG02717.1"/>
    </source>
</evidence>
<comment type="subcellular location">
    <subcellularLocation>
        <location evidence="1">Cell membrane</location>
        <topology evidence="1">Multi-pass membrane protein</topology>
    </subcellularLocation>
</comment>